<dbReference type="InterPro" id="IPR032508">
    <property type="entry name" value="FecR_C"/>
</dbReference>
<organism evidence="4 5">
    <name type="scientific">Catalinimonas alkaloidigena</name>
    <dbReference type="NCBI Taxonomy" id="1075417"/>
    <lineage>
        <taxon>Bacteria</taxon>
        <taxon>Pseudomonadati</taxon>
        <taxon>Bacteroidota</taxon>
        <taxon>Cytophagia</taxon>
        <taxon>Cytophagales</taxon>
        <taxon>Catalimonadaceae</taxon>
        <taxon>Catalinimonas</taxon>
    </lineage>
</organism>
<reference evidence="4 5" key="1">
    <citation type="submission" date="2016-10" db="EMBL/GenBank/DDBJ databases">
        <authorList>
            <person name="de Groot N.N."/>
        </authorList>
    </citation>
    <scope>NUCLEOTIDE SEQUENCE [LARGE SCALE GENOMIC DNA]</scope>
    <source>
        <strain evidence="4 5">DSM 25186</strain>
    </source>
</reference>
<dbReference type="Proteomes" id="UP000198510">
    <property type="component" value="Unassembled WGS sequence"/>
</dbReference>
<proteinExistence type="predicted"/>
<dbReference type="PANTHER" id="PTHR30273:SF2">
    <property type="entry name" value="PROTEIN FECR"/>
    <property type="match status" value="1"/>
</dbReference>
<evidence type="ECO:0000313" key="4">
    <source>
        <dbReference type="EMBL" id="SDL86053.1"/>
    </source>
</evidence>
<evidence type="ECO:0000313" key="5">
    <source>
        <dbReference type="Proteomes" id="UP000198510"/>
    </source>
</evidence>
<dbReference type="OrthoDB" id="1523489at2"/>
<dbReference type="InterPro" id="IPR012373">
    <property type="entry name" value="Ferrdict_sens_TM"/>
</dbReference>
<dbReference type="STRING" id="1075417.SAMN05421823_108300"/>
<name>A0A1G9NI93_9BACT</name>
<dbReference type="EMBL" id="FNFO01000008">
    <property type="protein sequence ID" value="SDL86053.1"/>
    <property type="molecule type" value="Genomic_DNA"/>
</dbReference>
<evidence type="ECO:0000259" key="2">
    <source>
        <dbReference type="Pfam" id="PF04773"/>
    </source>
</evidence>
<keyword evidence="5" id="KW-1185">Reference proteome</keyword>
<dbReference type="Pfam" id="PF04773">
    <property type="entry name" value="FecR"/>
    <property type="match status" value="1"/>
</dbReference>
<accession>A0A1G9NI93</accession>
<dbReference type="GO" id="GO:0016989">
    <property type="term" value="F:sigma factor antagonist activity"/>
    <property type="evidence" value="ECO:0007669"/>
    <property type="project" value="TreeGrafter"/>
</dbReference>
<keyword evidence="1" id="KW-1133">Transmembrane helix</keyword>
<protein>
    <submittedName>
        <fullName evidence="4">Ferric-dicitrate binding protein FerR, regulates iron transport through sigma-19</fullName>
    </submittedName>
</protein>
<dbReference type="Pfam" id="PF16344">
    <property type="entry name" value="FecR_C"/>
    <property type="match status" value="1"/>
</dbReference>
<keyword evidence="1" id="KW-0812">Transmembrane</keyword>
<sequence length="340" mass="39117">MKYDHYTVEDLAADPHFRQWVVSPTPELTEFWDEWICGHPDRHERADEARELVLVLQSDAVEVPPVQVQRAWERLDRQLTQQEGAARQRRLHWYRWAAAACLVLGVVGGGWIWWQNTPLSYTTAYGETREVVLPDGSRVVLNANSTLRLQGSWATSAWTRGTDTDREVWLEGEAFFNVCRQHVDHQPVKFRVYTPDLTIEVLGTQFNVTNRDEATQVVLKSGKVRLALRNEQDEEIMMQPGDLVAYSRAEHHLKQRVVVPERYEAWTEGKLVLDDVTLQTVADEIEAIYGIEVVIKDDSLKAMKLGGTLYTENLNQLLDALVFTTGVQVQHHDHQILIRK</sequence>
<feature type="domain" description="FecR protein" evidence="2">
    <location>
        <begin position="121"/>
        <end position="225"/>
    </location>
</feature>
<feature type="domain" description="Protein FecR C-terminal" evidence="3">
    <location>
        <begin position="270"/>
        <end position="338"/>
    </location>
</feature>
<feature type="transmembrane region" description="Helical" evidence="1">
    <location>
        <begin position="93"/>
        <end position="114"/>
    </location>
</feature>
<dbReference type="RefSeq" id="WP_089685357.1">
    <property type="nucleotide sequence ID" value="NZ_FNFO01000008.1"/>
</dbReference>
<dbReference type="PANTHER" id="PTHR30273">
    <property type="entry name" value="PERIPLASMIC SIGNAL SENSOR AND SIGMA FACTOR ACTIVATOR FECR-RELATED"/>
    <property type="match status" value="1"/>
</dbReference>
<dbReference type="Gene3D" id="3.55.50.30">
    <property type="match status" value="1"/>
</dbReference>
<gene>
    <name evidence="4" type="ORF">SAMN05421823_108300</name>
</gene>
<keyword evidence="1" id="KW-0472">Membrane</keyword>
<dbReference type="PIRSF" id="PIRSF018266">
    <property type="entry name" value="FecR"/>
    <property type="match status" value="1"/>
</dbReference>
<dbReference type="Gene3D" id="2.60.120.1440">
    <property type="match status" value="1"/>
</dbReference>
<dbReference type="AlphaFoldDB" id="A0A1G9NI93"/>
<evidence type="ECO:0000259" key="3">
    <source>
        <dbReference type="Pfam" id="PF16344"/>
    </source>
</evidence>
<dbReference type="InterPro" id="IPR006860">
    <property type="entry name" value="FecR"/>
</dbReference>
<evidence type="ECO:0000256" key="1">
    <source>
        <dbReference type="SAM" id="Phobius"/>
    </source>
</evidence>